<gene>
    <name evidence="5" type="ORF">BEMITA_LOCUS5630</name>
</gene>
<dbReference type="EMBL" id="OU963864">
    <property type="protein sequence ID" value="CAH0386521.1"/>
    <property type="molecule type" value="Genomic_DNA"/>
</dbReference>
<evidence type="ECO:0000313" key="6">
    <source>
        <dbReference type="Proteomes" id="UP001152759"/>
    </source>
</evidence>
<proteinExistence type="predicted"/>
<evidence type="ECO:0000256" key="1">
    <source>
        <dbReference type="ARBA" id="ARBA00023054"/>
    </source>
</evidence>
<keyword evidence="6" id="KW-1185">Reference proteome</keyword>
<evidence type="ECO:0000256" key="3">
    <source>
        <dbReference type="SAM" id="MobiDB-lite"/>
    </source>
</evidence>
<accession>A0A9P0A963</accession>
<dbReference type="PANTHER" id="PTHR21683">
    <property type="entry name" value="COILED-COIL DOMAIN-CONTAINING PROTEIN 42 LIKE-2-LIKE-RELATED"/>
    <property type="match status" value="1"/>
</dbReference>
<dbReference type="Pfam" id="PF13863">
    <property type="entry name" value="DUF4200"/>
    <property type="match status" value="1"/>
</dbReference>
<keyword evidence="1 2" id="KW-0175">Coiled coil</keyword>
<dbReference type="PANTHER" id="PTHR21683:SF2">
    <property type="entry name" value="COILED-COIL DOMAIN-CONTAINING PROTEIN 42 LIKE-2-LIKE"/>
    <property type="match status" value="1"/>
</dbReference>
<dbReference type="InterPro" id="IPR051147">
    <property type="entry name" value="CFAP_domain-containing"/>
</dbReference>
<organism evidence="5 6">
    <name type="scientific">Bemisia tabaci</name>
    <name type="common">Sweetpotato whitefly</name>
    <name type="synonym">Aleurodes tabaci</name>
    <dbReference type="NCBI Taxonomy" id="7038"/>
    <lineage>
        <taxon>Eukaryota</taxon>
        <taxon>Metazoa</taxon>
        <taxon>Ecdysozoa</taxon>
        <taxon>Arthropoda</taxon>
        <taxon>Hexapoda</taxon>
        <taxon>Insecta</taxon>
        <taxon>Pterygota</taxon>
        <taxon>Neoptera</taxon>
        <taxon>Paraneoptera</taxon>
        <taxon>Hemiptera</taxon>
        <taxon>Sternorrhyncha</taxon>
        <taxon>Aleyrodoidea</taxon>
        <taxon>Aleyrodidae</taxon>
        <taxon>Aleyrodinae</taxon>
        <taxon>Bemisia</taxon>
    </lineage>
</organism>
<reference evidence="5" key="1">
    <citation type="submission" date="2021-12" db="EMBL/GenBank/DDBJ databases">
        <authorList>
            <person name="King R."/>
        </authorList>
    </citation>
    <scope>NUCLEOTIDE SEQUENCE</scope>
</reference>
<evidence type="ECO:0000313" key="5">
    <source>
        <dbReference type="EMBL" id="CAH0386521.1"/>
    </source>
</evidence>
<protein>
    <recommendedName>
        <fullName evidence="4">DUF4200 domain-containing protein</fullName>
    </recommendedName>
</protein>
<feature type="domain" description="DUF4200" evidence="4">
    <location>
        <begin position="64"/>
        <end position="177"/>
    </location>
</feature>
<dbReference type="AlphaFoldDB" id="A0A9P0A963"/>
<feature type="coiled-coil region" evidence="2">
    <location>
        <begin position="60"/>
        <end position="87"/>
    </location>
</feature>
<evidence type="ECO:0000259" key="4">
    <source>
        <dbReference type="Pfam" id="PF13863"/>
    </source>
</evidence>
<feature type="region of interest" description="Disordered" evidence="3">
    <location>
        <begin position="1"/>
        <end position="23"/>
    </location>
</feature>
<name>A0A9P0A963_BEMTA</name>
<dbReference type="Proteomes" id="UP001152759">
    <property type="component" value="Chromosome 3"/>
</dbReference>
<evidence type="ECO:0000256" key="2">
    <source>
        <dbReference type="SAM" id="Coils"/>
    </source>
</evidence>
<dbReference type="GO" id="GO:0005856">
    <property type="term" value="C:cytoskeleton"/>
    <property type="evidence" value="ECO:0007669"/>
    <property type="project" value="UniProtKB-ARBA"/>
</dbReference>
<sequence length="310" mass="36417">MDPDAPEFLKKENAGKKSVLPKGELPHKAVSEQFATSQFFKQTKVYPEWDLPSVTPAYNLMVVKKELQKTEKILEEKRKENKQYRDLLDSEWATLRQKQKEVMESFPNHQTFIIENEKKRERAEHVIKVEKEKQEKFDSSINELKEKIKESLKIRDVMQSYVDQYKIYEDYLKSVVESLPEFNSIREVIDRYRTLISVERELEERKGAEVAAMEGYRKSMVELTVSKSQEMMVLNNKLIELQSSHERASNQLNWFQDMLSVIDANASRLFVEHSIVTIPNYTYIHKTAFATLFGALRHLTAKVLYLLSVL</sequence>
<dbReference type="InterPro" id="IPR025252">
    <property type="entry name" value="DUF4200"/>
</dbReference>